<evidence type="ECO:0000313" key="3">
    <source>
        <dbReference type="EMBL" id="MBP2019118.1"/>
    </source>
</evidence>
<dbReference type="InterPro" id="IPR016187">
    <property type="entry name" value="CTDL_fold"/>
</dbReference>
<feature type="transmembrane region" description="Helical" evidence="1">
    <location>
        <begin position="331"/>
        <end position="353"/>
    </location>
</feature>
<reference evidence="3 4" key="1">
    <citation type="submission" date="2021-03" db="EMBL/GenBank/DDBJ databases">
        <title>Genomic Encyclopedia of Type Strains, Phase IV (KMG-IV): sequencing the most valuable type-strain genomes for metagenomic binning, comparative biology and taxonomic classification.</title>
        <authorList>
            <person name="Goeker M."/>
        </authorList>
    </citation>
    <scope>NUCLEOTIDE SEQUENCE [LARGE SCALE GENOMIC DNA]</scope>
    <source>
        <strain evidence="3 4">DSM 27138</strain>
    </source>
</reference>
<dbReference type="SUPFAM" id="SSF56436">
    <property type="entry name" value="C-type lectin-like"/>
    <property type="match status" value="1"/>
</dbReference>
<dbReference type="EMBL" id="JAGGLG010000022">
    <property type="protein sequence ID" value="MBP2019118.1"/>
    <property type="molecule type" value="Genomic_DNA"/>
</dbReference>
<evidence type="ECO:0000256" key="1">
    <source>
        <dbReference type="SAM" id="Phobius"/>
    </source>
</evidence>
<feature type="transmembrane region" description="Helical" evidence="1">
    <location>
        <begin position="219"/>
        <end position="239"/>
    </location>
</feature>
<feature type="transmembrane region" description="Helical" evidence="1">
    <location>
        <begin position="64"/>
        <end position="83"/>
    </location>
</feature>
<feature type="transmembrane region" description="Helical" evidence="1">
    <location>
        <begin position="95"/>
        <end position="117"/>
    </location>
</feature>
<feature type="transmembrane region" description="Helical" evidence="1">
    <location>
        <begin position="373"/>
        <end position="391"/>
    </location>
</feature>
<feature type="transmembrane region" description="Helical" evidence="1">
    <location>
        <begin position="477"/>
        <end position="498"/>
    </location>
</feature>
<feature type="domain" description="Sulfatase-modifying factor enzyme-like" evidence="2">
    <location>
        <begin position="517"/>
        <end position="773"/>
    </location>
</feature>
<accession>A0ABS4JUA5</accession>
<feature type="transmembrane region" description="Helical" evidence="1">
    <location>
        <begin position="442"/>
        <end position="465"/>
    </location>
</feature>
<evidence type="ECO:0000259" key="2">
    <source>
        <dbReference type="Pfam" id="PF03781"/>
    </source>
</evidence>
<keyword evidence="1" id="KW-0472">Membrane</keyword>
<dbReference type="InterPro" id="IPR051043">
    <property type="entry name" value="Sulfatase_Mod_Factor_Kinase"/>
</dbReference>
<feature type="transmembrane region" description="Helical" evidence="1">
    <location>
        <begin position="403"/>
        <end position="422"/>
    </location>
</feature>
<sequence length="773" mass="84954">MRTRLHYLFRSTRGLCLLAIGLVALVTAVFATLSGPMAEWGVRDFVADLLGMQLGPVQREGRIISLYHSIAFAVVAVLVYLITDAVPMREGQRESINAVTTAGYLLAMFSGLVFGYFGQNWVFHGLFLVGQSLLFYAGVLLTVALWPFGTDHRQLDPAYARTRGGVDLERAAFFTMALCTLISAIFGAVPGAFFGNGFASFLAEDVVREPVKTGLQKSVIGHLHIMLTLIAVATALLVGRWLDFRGIWHRLAMPLMIFGTVVTSLGAWAVVVTPAAHTIIYAGSVLILLAGLFLVIYGWGKIMRDRLAEQGIARATLVQKLKALLHDPLRFGALWQMVFMNFCVTFVGIFMAVKLDELIRVLPHREERITLTGHWHILAALTATIILFYFADMMGLRGRARRWFGWIMIAGSDVAFAGATIFSMKRLVVSEYHQQGLVNTTMLAMDFGLGAMLVLLALFLLWHLVDLLRPDGRWRRGTTALVAVLAASSLLAGCGSAPTAPPGLASFTEAGADPDAWARVPAGPFPMGRDGEETMVGDFEIMVTPVTNAQFADWLERGLAGGALRREGDRILGPYPGDPFHGAKHEKEYPPGDYPHYVLGDPADRIVADGDGFAVVSGYENHPVTMVTWFGARAYCESVGGRLPTEAEWEKAAKGTTERAYPWGDEITPRHANYYHSRDPFETAEGYSDTTPVGFYNGERHGDFQTVDAASPYGVYDMAGNVAEWTADDYPMTHYRYLRGGSKSSYAYDLRTWSRNSAEPEHASPSVGFRCVR</sequence>
<feature type="transmembrane region" description="Helical" evidence="1">
    <location>
        <begin position="123"/>
        <end position="150"/>
    </location>
</feature>
<comment type="caution">
    <text evidence="3">The sequence shown here is derived from an EMBL/GenBank/DDBJ whole genome shotgun (WGS) entry which is preliminary data.</text>
</comment>
<dbReference type="PANTHER" id="PTHR23150">
    <property type="entry name" value="SULFATASE MODIFYING FACTOR 1, 2"/>
    <property type="match status" value="1"/>
</dbReference>
<dbReference type="Proteomes" id="UP001519289">
    <property type="component" value="Unassembled WGS sequence"/>
</dbReference>
<keyword evidence="4" id="KW-1185">Reference proteome</keyword>
<evidence type="ECO:0000313" key="4">
    <source>
        <dbReference type="Proteomes" id="UP001519289"/>
    </source>
</evidence>
<feature type="transmembrane region" description="Helical" evidence="1">
    <location>
        <begin position="278"/>
        <end position="299"/>
    </location>
</feature>
<dbReference type="PANTHER" id="PTHR23150:SF19">
    <property type="entry name" value="FORMYLGLYCINE-GENERATING ENZYME"/>
    <property type="match status" value="1"/>
</dbReference>
<feature type="transmembrane region" description="Helical" evidence="1">
    <location>
        <begin position="171"/>
        <end position="199"/>
    </location>
</feature>
<dbReference type="InterPro" id="IPR005532">
    <property type="entry name" value="SUMF_dom"/>
</dbReference>
<dbReference type="Pfam" id="PF03781">
    <property type="entry name" value="FGE-sulfatase"/>
    <property type="match status" value="1"/>
</dbReference>
<dbReference type="RefSeq" id="WP_209467232.1">
    <property type="nucleotide sequence ID" value="NZ_JAGGLG010000022.1"/>
</dbReference>
<proteinExistence type="predicted"/>
<keyword evidence="1" id="KW-1133">Transmembrane helix</keyword>
<feature type="transmembrane region" description="Helical" evidence="1">
    <location>
        <begin position="251"/>
        <end position="272"/>
    </location>
</feature>
<dbReference type="InterPro" id="IPR042095">
    <property type="entry name" value="SUMF_sf"/>
</dbReference>
<dbReference type="Gene3D" id="3.90.1580.10">
    <property type="entry name" value="paralog of FGE (formylglycine-generating enzyme)"/>
    <property type="match status" value="1"/>
</dbReference>
<name>A0ABS4JUA5_9FIRM</name>
<keyword evidence="1" id="KW-0812">Transmembrane</keyword>
<gene>
    <name evidence="3" type="ORF">J2Z79_002535</name>
</gene>
<organism evidence="3 4">
    <name type="scientific">Symbiobacterium terraclitae</name>
    <dbReference type="NCBI Taxonomy" id="557451"/>
    <lineage>
        <taxon>Bacteria</taxon>
        <taxon>Bacillati</taxon>
        <taxon>Bacillota</taxon>
        <taxon>Clostridia</taxon>
        <taxon>Eubacteriales</taxon>
        <taxon>Symbiobacteriaceae</taxon>
        <taxon>Symbiobacterium</taxon>
    </lineage>
</organism>
<protein>
    <submittedName>
        <fullName evidence="3">Formylglycine-generating enzyme required for sulfatase activity/MFS family permease</fullName>
    </submittedName>
</protein>